<evidence type="ECO:0000256" key="4">
    <source>
        <dbReference type="ARBA" id="ARBA00022989"/>
    </source>
</evidence>
<feature type="domain" description="EamA" evidence="8">
    <location>
        <begin position="12"/>
        <end position="132"/>
    </location>
</feature>
<comment type="subcellular location">
    <subcellularLocation>
        <location evidence="1 6">Membrane</location>
        <topology evidence="1 6">Multi-pass membrane protein</topology>
    </subcellularLocation>
</comment>
<dbReference type="AlphaFoldDB" id="A0A921RNJ5"/>
<feature type="compositionally biased region" description="Basic and acidic residues" evidence="7">
    <location>
        <begin position="335"/>
        <end position="355"/>
    </location>
</feature>
<dbReference type="InterPro" id="IPR037185">
    <property type="entry name" value="EmrE-like"/>
</dbReference>
<feature type="transmembrane region" description="Helical" evidence="6">
    <location>
        <begin position="9"/>
        <end position="25"/>
    </location>
</feature>
<feature type="transmembrane region" description="Helical" evidence="6">
    <location>
        <begin position="217"/>
        <end position="239"/>
    </location>
</feature>
<evidence type="ECO:0000256" key="2">
    <source>
        <dbReference type="ARBA" id="ARBA00007635"/>
    </source>
</evidence>
<feature type="transmembrane region" description="Helical" evidence="6">
    <location>
        <begin position="107"/>
        <end position="125"/>
    </location>
</feature>
<dbReference type="SUPFAM" id="SSF103481">
    <property type="entry name" value="Multidrug resistance efflux transporter EmrE"/>
    <property type="match status" value="2"/>
</dbReference>
<reference evidence="9" key="1">
    <citation type="journal article" date="2019" name="BMC Genomics">
        <title>A new reference genome for Sorghum bicolor reveals high levels of sequence similarity between sweet and grain genotypes: implications for the genetics of sugar metabolism.</title>
        <authorList>
            <person name="Cooper E.A."/>
            <person name="Brenton Z.W."/>
            <person name="Flinn B.S."/>
            <person name="Jenkins J."/>
            <person name="Shu S."/>
            <person name="Flowers D."/>
            <person name="Luo F."/>
            <person name="Wang Y."/>
            <person name="Xia P."/>
            <person name="Barry K."/>
            <person name="Daum C."/>
            <person name="Lipzen A."/>
            <person name="Yoshinaga Y."/>
            <person name="Schmutz J."/>
            <person name="Saski C."/>
            <person name="Vermerris W."/>
            <person name="Kresovich S."/>
        </authorList>
    </citation>
    <scope>NUCLEOTIDE SEQUENCE</scope>
</reference>
<feature type="transmembrane region" description="Helical" evidence="6">
    <location>
        <begin position="70"/>
        <end position="95"/>
    </location>
</feature>
<evidence type="ECO:0000256" key="5">
    <source>
        <dbReference type="ARBA" id="ARBA00023136"/>
    </source>
</evidence>
<dbReference type="InterPro" id="IPR000620">
    <property type="entry name" value="EamA_dom"/>
</dbReference>
<evidence type="ECO:0000313" key="9">
    <source>
        <dbReference type="EMBL" id="KAG0543779.1"/>
    </source>
</evidence>
<feature type="transmembrane region" description="Helical" evidence="6">
    <location>
        <begin position="37"/>
        <end position="58"/>
    </location>
</feature>
<dbReference type="InterPro" id="IPR030184">
    <property type="entry name" value="WAT1-related"/>
</dbReference>
<proteinExistence type="inferred from homology"/>
<feature type="transmembrane region" description="Helical" evidence="6">
    <location>
        <begin position="282"/>
        <end position="302"/>
    </location>
</feature>
<dbReference type="EMBL" id="CM027681">
    <property type="protein sequence ID" value="KAG0543779.1"/>
    <property type="molecule type" value="Genomic_DNA"/>
</dbReference>
<sequence>MGMEEYKPCAAMVVTQCIYAALALWSKAAFTGGMSPLVFVVYRQAVATIVLVPVAVAANRRKMKEMMGRLGMTGFSLVFVASLVGATVNQCLYYQGVNLGSSSMATAMTNLIPAITFVMAASVGLERVEVRRPRSLAKIFGTAVCVSGAVAMAFFKGPKLLLGDLHDALLLPLHSPAAGGGSSRWVAGALFLVGSSSCWSLWLILQVPICKSYVDPLALSAWMCLLSTLQSALLVAFLLPDPGAWRIHSLFDLSCCLFSGVLGSGVTFYLQSWSISVRGPLYSAMFNPLCTVITTVFAAAVLREELHVGSLLGAIAVIAGLYVVLWGKAGDAKRRGLQDQEPEQHSDDDLEKTSARSDSMVDVGNGIAEPLLAGGDPTAK</sequence>
<keyword evidence="4 6" id="KW-1133">Transmembrane helix</keyword>
<dbReference type="Pfam" id="PF00892">
    <property type="entry name" value="EamA"/>
    <property type="match status" value="2"/>
</dbReference>
<dbReference type="PANTHER" id="PTHR31218">
    <property type="entry name" value="WAT1-RELATED PROTEIN"/>
    <property type="match status" value="1"/>
</dbReference>
<evidence type="ECO:0000256" key="3">
    <source>
        <dbReference type="ARBA" id="ARBA00022692"/>
    </source>
</evidence>
<keyword evidence="3 6" id="KW-0812">Transmembrane</keyword>
<keyword evidence="5 6" id="KW-0472">Membrane</keyword>
<feature type="region of interest" description="Disordered" evidence="7">
    <location>
        <begin position="335"/>
        <end position="380"/>
    </location>
</feature>
<dbReference type="GO" id="GO:0022857">
    <property type="term" value="F:transmembrane transporter activity"/>
    <property type="evidence" value="ECO:0007669"/>
    <property type="project" value="InterPro"/>
</dbReference>
<evidence type="ECO:0000313" key="10">
    <source>
        <dbReference type="Proteomes" id="UP000807115"/>
    </source>
</evidence>
<dbReference type="GO" id="GO:0016020">
    <property type="term" value="C:membrane"/>
    <property type="evidence" value="ECO:0007669"/>
    <property type="project" value="UniProtKB-SubCell"/>
</dbReference>
<reference evidence="9" key="2">
    <citation type="submission" date="2020-10" db="EMBL/GenBank/DDBJ databases">
        <authorList>
            <person name="Cooper E.A."/>
            <person name="Brenton Z.W."/>
            <person name="Flinn B.S."/>
            <person name="Jenkins J."/>
            <person name="Shu S."/>
            <person name="Flowers D."/>
            <person name="Luo F."/>
            <person name="Wang Y."/>
            <person name="Xia P."/>
            <person name="Barry K."/>
            <person name="Daum C."/>
            <person name="Lipzen A."/>
            <person name="Yoshinaga Y."/>
            <person name="Schmutz J."/>
            <person name="Saski C."/>
            <person name="Vermerris W."/>
            <person name="Kresovich S."/>
        </authorList>
    </citation>
    <scope>NUCLEOTIDE SEQUENCE</scope>
</reference>
<comment type="similarity">
    <text evidence="2 6">Belongs to the drug/metabolite transporter (DMT) superfamily. Plant drug/metabolite exporter (P-DME) (TC 2.A.7.4) family.</text>
</comment>
<name>A0A921RNJ5_SORBI</name>
<evidence type="ECO:0000259" key="8">
    <source>
        <dbReference type="Pfam" id="PF00892"/>
    </source>
</evidence>
<evidence type="ECO:0000256" key="1">
    <source>
        <dbReference type="ARBA" id="ARBA00004141"/>
    </source>
</evidence>
<accession>A0A921RNJ5</accession>
<feature type="transmembrane region" description="Helical" evidence="6">
    <location>
        <begin position="251"/>
        <end position="270"/>
    </location>
</feature>
<comment type="caution">
    <text evidence="9">The sequence shown here is derived from an EMBL/GenBank/DDBJ whole genome shotgun (WGS) entry which is preliminary data.</text>
</comment>
<gene>
    <name evidence="9" type="ORF">BDA96_02G218500</name>
</gene>
<feature type="domain" description="EamA" evidence="8">
    <location>
        <begin position="188"/>
        <end position="325"/>
    </location>
</feature>
<feature type="transmembrane region" description="Helical" evidence="6">
    <location>
        <begin position="308"/>
        <end position="327"/>
    </location>
</feature>
<feature type="transmembrane region" description="Helical" evidence="6">
    <location>
        <begin position="185"/>
        <end position="205"/>
    </location>
</feature>
<evidence type="ECO:0000256" key="6">
    <source>
        <dbReference type="RuleBase" id="RU363077"/>
    </source>
</evidence>
<feature type="transmembrane region" description="Helical" evidence="6">
    <location>
        <begin position="137"/>
        <end position="155"/>
    </location>
</feature>
<organism evidence="9 10">
    <name type="scientific">Sorghum bicolor</name>
    <name type="common">Sorghum</name>
    <name type="synonym">Sorghum vulgare</name>
    <dbReference type="NCBI Taxonomy" id="4558"/>
    <lineage>
        <taxon>Eukaryota</taxon>
        <taxon>Viridiplantae</taxon>
        <taxon>Streptophyta</taxon>
        <taxon>Embryophyta</taxon>
        <taxon>Tracheophyta</taxon>
        <taxon>Spermatophyta</taxon>
        <taxon>Magnoliopsida</taxon>
        <taxon>Liliopsida</taxon>
        <taxon>Poales</taxon>
        <taxon>Poaceae</taxon>
        <taxon>PACMAD clade</taxon>
        <taxon>Panicoideae</taxon>
        <taxon>Andropogonodae</taxon>
        <taxon>Andropogoneae</taxon>
        <taxon>Sorghinae</taxon>
        <taxon>Sorghum</taxon>
    </lineage>
</organism>
<protein>
    <recommendedName>
        <fullName evidence="6">WAT1-related protein</fullName>
    </recommendedName>
</protein>
<evidence type="ECO:0000256" key="7">
    <source>
        <dbReference type="SAM" id="MobiDB-lite"/>
    </source>
</evidence>
<dbReference type="Proteomes" id="UP000807115">
    <property type="component" value="Chromosome 2"/>
</dbReference>